<keyword evidence="5" id="KW-1185">Reference proteome</keyword>
<feature type="domain" description="Tyr recombinase" evidence="3">
    <location>
        <begin position="129"/>
        <end position="312"/>
    </location>
</feature>
<dbReference type="SUPFAM" id="SSF47823">
    <property type="entry name" value="lambda integrase-like, N-terminal domain"/>
    <property type="match status" value="1"/>
</dbReference>
<comment type="caution">
    <text evidence="4">The sequence shown here is derived from an EMBL/GenBank/DDBJ whole genome shotgun (WGS) entry which is preliminary data.</text>
</comment>
<dbReference type="GO" id="GO:0015074">
    <property type="term" value="P:DNA integration"/>
    <property type="evidence" value="ECO:0007669"/>
    <property type="project" value="InterPro"/>
</dbReference>
<proteinExistence type="predicted"/>
<gene>
    <name evidence="4" type="ORF">TW81_05960</name>
</gene>
<dbReference type="InterPro" id="IPR002104">
    <property type="entry name" value="Integrase_catalytic"/>
</dbReference>
<dbReference type="Proteomes" id="UP000033673">
    <property type="component" value="Unassembled WGS sequence"/>
</dbReference>
<dbReference type="OrthoDB" id="5914130at2"/>
<keyword evidence="2" id="KW-0233">DNA recombination</keyword>
<dbReference type="InterPro" id="IPR011010">
    <property type="entry name" value="DNA_brk_join_enz"/>
</dbReference>
<dbReference type="Gene3D" id="1.10.150.130">
    <property type="match status" value="1"/>
</dbReference>
<dbReference type="PATRIC" id="fig|579748.3.peg.1220"/>
<sequence>MRKNVRVITDELEKKHFISKFSINISLEDIDRLMDGCYARNSLLAMRKDWNLFSQFCRLKGVCPLPAATTAVRLFLEKESKQRKFSTIKRYTVTIGLVHKTLGLKDPTSNVAVRNILAALRIEKRSDSVSTTAFSKQHLIELTHRLLPSKSKRDVRNLAIYHLMFECMLKRSELRDLNFEALDFSNDRYSVWIGSNEYILTKECSNMLSRWIEARGTLTGPLFNAIDRFGNLGSLPLDDSSIYRILRDASDKLNLDVKFSGQSLRVGAANELASKGVKVKDIQHLGRWKSAAMPYQYVGNKAQAALERMIYKSFKPWD</sequence>
<accession>A0A0F4NP43</accession>
<keyword evidence="1" id="KW-0238">DNA-binding</keyword>
<dbReference type="EMBL" id="JXXV01000012">
    <property type="protein sequence ID" value="KJY83871.1"/>
    <property type="molecule type" value="Genomic_DNA"/>
</dbReference>
<dbReference type="PANTHER" id="PTHR34605:SF4">
    <property type="entry name" value="DNA ADENINE METHYLTRANSFERASE"/>
    <property type="match status" value="1"/>
</dbReference>
<dbReference type="PROSITE" id="PS51898">
    <property type="entry name" value="TYR_RECOMBINASE"/>
    <property type="match status" value="1"/>
</dbReference>
<evidence type="ECO:0000313" key="5">
    <source>
        <dbReference type="Proteomes" id="UP000033673"/>
    </source>
</evidence>
<evidence type="ECO:0000259" key="3">
    <source>
        <dbReference type="PROSITE" id="PS51898"/>
    </source>
</evidence>
<dbReference type="GO" id="GO:0006310">
    <property type="term" value="P:DNA recombination"/>
    <property type="evidence" value="ECO:0007669"/>
    <property type="project" value="UniProtKB-KW"/>
</dbReference>
<evidence type="ECO:0000256" key="1">
    <source>
        <dbReference type="ARBA" id="ARBA00023125"/>
    </source>
</evidence>
<dbReference type="PANTHER" id="PTHR34605">
    <property type="entry name" value="PHAGE_INTEGRASE DOMAIN-CONTAINING PROTEIN"/>
    <property type="match status" value="1"/>
</dbReference>
<dbReference type="GO" id="GO:0003677">
    <property type="term" value="F:DNA binding"/>
    <property type="evidence" value="ECO:0007669"/>
    <property type="project" value="UniProtKB-KW"/>
</dbReference>
<dbReference type="InterPro" id="IPR010998">
    <property type="entry name" value="Integrase_recombinase_N"/>
</dbReference>
<dbReference type="InterPro" id="IPR013762">
    <property type="entry name" value="Integrase-like_cat_sf"/>
</dbReference>
<dbReference type="Pfam" id="PF00589">
    <property type="entry name" value="Phage_integrase"/>
    <property type="match status" value="1"/>
</dbReference>
<name>A0A0F4NP43_9VIBR</name>
<protein>
    <submittedName>
        <fullName evidence="4">Integrase</fullName>
    </submittedName>
</protein>
<dbReference type="STRING" id="579748.TW81_05960"/>
<organism evidence="4 5">
    <name type="scientific">Vibrio galatheae</name>
    <dbReference type="NCBI Taxonomy" id="579748"/>
    <lineage>
        <taxon>Bacteria</taxon>
        <taxon>Pseudomonadati</taxon>
        <taxon>Pseudomonadota</taxon>
        <taxon>Gammaproteobacteria</taxon>
        <taxon>Vibrionales</taxon>
        <taxon>Vibrionaceae</taxon>
        <taxon>Vibrio</taxon>
    </lineage>
</organism>
<evidence type="ECO:0000313" key="4">
    <source>
        <dbReference type="EMBL" id="KJY83871.1"/>
    </source>
</evidence>
<dbReference type="Gene3D" id="1.10.443.10">
    <property type="entry name" value="Intergrase catalytic core"/>
    <property type="match status" value="1"/>
</dbReference>
<dbReference type="AlphaFoldDB" id="A0A0F4NP43"/>
<dbReference type="InterPro" id="IPR052925">
    <property type="entry name" value="Phage_Integrase-like_Recomb"/>
</dbReference>
<reference evidence="4 5" key="1">
    <citation type="journal article" date="2015" name="BMC Genomics">
        <title>Genome mining reveals unlocked bioactive potential of marine Gram-negative bacteria.</title>
        <authorList>
            <person name="Machado H."/>
            <person name="Sonnenschein E.C."/>
            <person name="Melchiorsen J."/>
            <person name="Gram L."/>
        </authorList>
    </citation>
    <scope>NUCLEOTIDE SEQUENCE [LARGE SCALE GENOMIC DNA]</scope>
    <source>
        <strain evidence="4 5">S2757</strain>
    </source>
</reference>
<evidence type="ECO:0000256" key="2">
    <source>
        <dbReference type="ARBA" id="ARBA00023172"/>
    </source>
</evidence>
<dbReference type="SUPFAM" id="SSF56349">
    <property type="entry name" value="DNA breaking-rejoining enzymes"/>
    <property type="match status" value="1"/>
</dbReference>
<dbReference type="RefSeq" id="WP_045954794.1">
    <property type="nucleotide sequence ID" value="NZ_JXXV01000012.1"/>
</dbReference>